<gene>
    <name evidence="3" type="ORF">AAEO56_07435</name>
</gene>
<evidence type="ECO:0000313" key="4">
    <source>
        <dbReference type="Proteomes" id="UP001464555"/>
    </source>
</evidence>
<reference evidence="3 4" key="1">
    <citation type="submission" date="2024-04" db="EMBL/GenBank/DDBJ databases">
        <title>Flavobacterium sp. DGU11 16S ribosomal RNA gene Genome sequencing and assembly.</title>
        <authorList>
            <person name="Park S."/>
        </authorList>
    </citation>
    <scope>NUCLEOTIDE SEQUENCE [LARGE SCALE GENOMIC DNA]</scope>
    <source>
        <strain evidence="3 4">DGU11</strain>
    </source>
</reference>
<organism evidence="3 4">
    <name type="scientific">Flavobacterium arundinis</name>
    <dbReference type="NCBI Taxonomy" id="3139143"/>
    <lineage>
        <taxon>Bacteria</taxon>
        <taxon>Pseudomonadati</taxon>
        <taxon>Bacteroidota</taxon>
        <taxon>Flavobacteriia</taxon>
        <taxon>Flavobacteriales</taxon>
        <taxon>Flavobacteriaceae</taxon>
        <taxon>Flavobacterium</taxon>
    </lineage>
</organism>
<evidence type="ECO:0000256" key="1">
    <source>
        <dbReference type="ARBA" id="ARBA00006484"/>
    </source>
</evidence>
<dbReference type="PRINTS" id="PR00080">
    <property type="entry name" value="SDRFAMILY"/>
</dbReference>
<dbReference type="Proteomes" id="UP001464555">
    <property type="component" value="Unassembled WGS sequence"/>
</dbReference>
<proteinExistence type="inferred from homology"/>
<dbReference type="PRINTS" id="PR00081">
    <property type="entry name" value="GDHRDH"/>
</dbReference>
<protein>
    <submittedName>
        <fullName evidence="3">Glucose 1-dehydrogenase</fullName>
        <ecNumber evidence="3">1.1.1.47</ecNumber>
    </submittedName>
</protein>
<evidence type="ECO:0000256" key="2">
    <source>
        <dbReference type="ARBA" id="ARBA00023002"/>
    </source>
</evidence>
<dbReference type="InterPro" id="IPR036291">
    <property type="entry name" value="NAD(P)-bd_dom_sf"/>
</dbReference>
<dbReference type="Gene3D" id="3.40.50.720">
    <property type="entry name" value="NAD(P)-binding Rossmann-like Domain"/>
    <property type="match status" value="1"/>
</dbReference>
<dbReference type="Pfam" id="PF13561">
    <property type="entry name" value="adh_short_C2"/>
    <property type="match status" value="1"/>
</dbReference>
<dbReference type="EMBL" id="JBBYHR010000003">
    <property type="protein sequence ID" value="MEL1244085.1"/>
    <property type="molecule type" value="Genomic_DNA"/>
</dbReference>
<sequence>MNLKLEGKVAIVTGASKGIGAGIAKSLAAAGAAVAVNYVSDKAGADKAVSQIISDGGKAFAVQGNTGSEGDVQRIFEETIKNYGRLDILVNNAGVYKFESLEEISREEFDRQFDTNVYGPILTTKEAAKHFGEKGGSIINVSSVSARKAMPGAAVYSATKASLDIISETFALELAPKNIRVNVVAPGPVDTEGFATLGLKGTDFEKGLIAQTPLGRIGQPEDIGRVVTFLASEDSAWITGERITTAGGMK</sequence>
<dbReference type="NCBIfam" id="NF005559">
    <property type="entry name" value="PRK07231.1"/>
    <property type="match status" value="1"/>
</dbReference>
<dbReference type="SUPFAM" id="SSF51735">
    <property type="entry name" value="NAD(P)-binding Rossmann-fold domains"/>
    <property type="match status" value="1"/>
</dbReference>
<keyword evidence="2 3" id="KW-0560">Oxidoreductase</keyword>
<dbReference type="InterPro" id="IPR002347">
    <property type="entry name" value="SDR_fam"/>
</dbReference>
<comment type="similarity">
    <text evidence="1">Belongs to the short-chain dehydrogenases/reductases (SDR) family.</text>
</comment>
<dbReference type="RefSeq" id="WP_341696396.1">
    <property type="nucleotide sequence ID" value="NZ_JBBYHR010000003.1"/>
</dbReference>
<dbReference type="EC" id="1.1.1.47" evidence="3"/>
<dbReference type="InterPro" id="IPR020904">
    <property type="entry name" value="Sc_DH/Rdtase_CS"/>
</dbReference>
<dbReference type="GO" id="GO:0047936">
    <property type="term" value="F:glucose 1-dehydrogenase [NAD(P)+] activity"/>
    <property type="evidence" value="ECO:0007669"/>
    <property type="project" value="UniProtKB-EC"/>
</dbReference>
<name>A0ABU9HV99_9FLAO</name>
<accession>A0ABU9HV99</accession>
<comment type="caution">
    <text evidence="3">The sequence shown here is derived from an EMBL/GenBank/DDBJ whole genome shotgun (WGS) entry which is preliminary data.</text>
</comment>
<keyword evidence="4" id="KW-1185">Reference proteome</keyword>
<dbReference type="PANTHER" id="PTHR43639:SF1">
    <property type="entry name" value="SHORT-CHAIN DEHYDROGENASE_REDUCTASE FAMILY PROTEIN"/>
    <property type="match status" value="1"/>
</dbReference>
<dbReference type="PANTHER" id="PTHR43639">
    <property type="entry name" value="OXIDOREDUCTASE, SHORT-CHAIN DEHYDROGENASE/REDUCTASE FAMILY (AFU_ORTHOLOGUE AFUA_5G02870)"/>
    <property type="match status" value="1"/>
</dbReference>
<evidence type="ECO:0000313" key="3">
    <source>
        <dbReference type="EMBL" id="MEL1244085.1"/>
    </source>
</evidence>
<dbReference type="PROSITE" id="PS00061">
    <property type="entry name" value="ADH_SHORT"/>
    <property type="match status" value="1"/>
</dbReference>